<name>A0ABV6QC74_9FLAO</name>
<protein>
    <submittedName>
        <fullName evidence="1">Uncharacterized protein</fullName>
    </submittedName>
</protein>
<accession>A0ABV6QC74</accession>
<keyword evidence="2" id="KW-1185">Reference proteome</keyword>
<evidence type="ECO:0000313" key="1">
    <source>
        <dbReference type="EMBL" id="MFC0605887.1"/>
    </source>
</evidence>
<dbReference type="RefSeq" id="WP_386065288.1">
    <property type="nucleotide sequence ID" value="NZ_JBHLTQ010000018.1"/>
</dbReference>
<gene>
    <name evidence="1" type="ORF">ACFFGA_15100</name>
</gene>
<dbReference type="Proteomes" id="UP001589832">
    <property type="component" value="Unassembled WGS sequence"/>
</dbReference>
<dbReference type="EMBL" id="JBHLTQ010000018">
    <property type="protein sequence ID" value="MFC0605887.1"/>
    <property type="molecule type" value="Genomic_DNA"/>
</dbReference>
<sequence>MSHPENSNQNTLIIQSVEDIQQQIGFGDLKTFLMHCYQNAQLSEQFGYTPQERHSNFYLFRHFYNHLLTLEMYYEPNLTGINTI</sequence>
<reference evidence="1 2" key="1">
    <citation type="submission" date="2024-09" db="EMBL/GenBank/DDBJ databases">
        <authorList>
            <person name="Sun Q."/>
            <person name="Mori K."/>
        </authorList>
    </citation>
    <scope>NUCLEOTIDE SEQUENCE [LARGE SCALE GENOMIC DNA]</scope>
    <source>
        <strain evidence="1 2">NCAIM B.02481</strain>
    </source>
</reference>
<comment type="caution">
    <text evidence="1">The sequence shown here is derived from an EMBL/GenBank/DDBJ whole genome shotgun (WGS) entry which is preliminary data.</text>
</comment>
<evidence type="ECO:0000313" key="2">
    <source>
        <dbReference type="Proteomes" id="UP001589832"/>
    </source>
</evidence>
<organism evidence="1 2">
    <name type="scientific">Winogradskyella pulchriflava</name>
    <dbReference type="NCBI Taxonomy" id="1110688"/>
    <lineage>
        <taxon>Bacteria</taxon>
        <taxon>Pseudomonadati</taxon>
        <taxon>Bacteroidota</taxon>
        <taxon>Flavobacteriia</taxon>
        <taxon>Flavobacteriales</taxon>
        <taxon>Flavobacteriaceae</taxon>
        <taxon>Winogradskyella</taxon>
    </lineage>
</organism>
<proteinExistence type="predicted"/>